<dbReference type="STRING" id="1349421.OI18_16190"/>
<feature type="signal peptide" evidence="1">
    <location>
        <begin position="1"/>
        <end position="23"/>
    </location>
</feature>
<feature type="chain" id="PRO_5002134296" description="Lipoprotein" evidence="1">
    <location>
        <begin position="24"/>
        <end position="99"/>
    </location>
</feature>
<evidence type="ECO:0008006" key="4">
    <source>
        <dbReference type="Google" id="ProtNLM"/>
    </source>
</evidence>
<keyword evidence="3" id="KW-1185">Reference proteome</keyword>
<dbReference type="AlphaFoldDB" id="A0A0C1ITC8"/>
<reference evidence="2 3" key="1">
    <citation type="submission" date="2014-11" db="EMBL/GenBank/DDBJ databases">
        <title>Genome sequence of Flavihumibacter solisilvae 3-3.</title>
        <authorList>
            <person name="Zhou G."/>
            <person name="Li M."/>
            <person name="Wang G."/>
        </authorList>
    </citation>
    <scope>NUCLEOTIDE SEQUENCE [LARGE SCALE GENOMIC DNA]</scope>
    <source>
        <strain evidence="2 3">3-3</strain>
    </source>
</reference>
<organism evidence="2 3">
    <name type="scientific">Flavihumibacter solisilvae</name>
    <dbReference type="NCBI Taxonomy" id="1349421"/>
    <lineage>
        <taxon>Bacteria</taxon>
        <taxon>Pseudomonadati</taxon>
        <taxon>Bacteroidota</taxon>
        <taxon>Chitinophagia</taxon>
        <taxon>Chitinophagales</taxon>
        <taxon>Chitinophagaceae</taxon>
        <taxon>Flavihumibacter</taxon>
    </lineage>
</organism>
<protein>
    <recommendedName>
        <fullName evidence="4">Lipoprotein</fullName>
    </recommendedName>
</protein>
<dbReference type="RefSeq" id="WP_039141656.1">
    <property type="nucleotide sequence ID" value="NZ_JSVC01000018.1"/>
</dbReference>
<sequence length="99" mass="10748">MKKILAFILFSVIAIAVFTPCCTDDCQENATTQQEAAKKNLEGNCSPFFACGGCHGFAPAISIIHVSTPPGALREYFIIDHSTTFPPHADIPWQPPRNA</sequence>
<name>A0A0C1ITC8_9BACT</name>
<comment type="caution">
    <text evidence="2">The sequence shown here is derived from an EMBL/GenBank/DDBJ whole genome shotgun (WGS) entry which is preliminary data.</text>
</comment>
<dbReference type="OrthoDB" id="671991at2"/>
<proteinExistence type="predicted"/>
<keyword evidence="1" id="KW-0732">Signal</keyword>
<dbReference type="EMBL" id="JSVC01000018">
    <property type="protein sequence ID" value="KIC93694.1"/>
    <property type="molecule type" value="Genomic_DNA"/>
</dbReference>
<evidence type="ECO:0000313" key="2">
    <source>
        <dbReference type="EMBL" id="KIC93694.1"/>
    </source>
</evidence>
<evidence type="ECO:0000313" key="3">
    <source>
        <dbReference type="Proteomes" id="UP000031408"/>
    </source>
</evidence>
<evidence type="ECO:0000256" key="1">
    <source>
        <dbReference type="SAM" id="SignalP"/>
    </source>
</evidence>
<dbReference type="Proteomes" id="UP000031408">
    <property type="component" value="Unassembled WGS sequence"/>
</dbReference>
<accession>A0A0C1ITC8</accession>
<gene>
    <name evidence="2" type="ORF">OI18_16190</name>
</gene>